<dbReference type="Pfam" id="PF23554">
    <property type="entry name" value="TPR_DOCK"/>
    <property type="match status" value="1"/>
</dbReference>
<evidence type="ECO:0000259" key="4">
    <source>
        <dbReference type="PROSITE" id="PS51650"/>
    </source>
</evidence>
<evidence type="ECO:0000256" key="2">
    <source>
        <dbReference type="ARBA" id="ARBA00022490"/>
    </source>
</evidence>
<comment type="caution">
    <text evidence="5">The sequence shown here is derived from an EMBL/GenBank/DDBJ whole genome shotgun (WGS) entry which is preliminary data.</text>
</comment>
<dbReference type="Pfam" id="PF16172">
    <property type="entry name" value="DOCK_N"/>
    <property type="match status" value="1"/>
</dbReference>
<dbReference type="Gene3D" id="1.20.1270.350">
    <property type="entry name" value="Dedicator of cytokinesis N-terminal subdomain"/>
    <property type="match status" value="1"/>
</dbReference>
<feature type="domain" description="C2 DOCK-type" evidence="4">
    <location>
        <begin position="362"/>
        <end position="556"/>
    </location>
</feature>
<dbReference type="Proteomes" id="UP000830375">
    <property type="component" value="Unassembled WGS sequence"/>
</dbReference>
<proteinExistence type="inferred from homology"/>
<dbReference type="InterPro" id="IPR026791">
    <property type="entry name" value="DOCK"/>
</dbReference>
<dbReference type="Gene3D" id="2.60.40.150">
    <property type="entry name" value="C2 domain"/>
    <property type="match status" value="1"/>
</dbReference>
<dbReference type="PROSITE" id="PS51650">
    <property type="entry name" value="C2_DOCK"/>
    <property type="match status" value="1"/>
</dbReference>
<protein>
    <submittedName>
        <fullName evidence="5">Dedicator of cytokinesis protein 4</fullName>
    </submittedName>
</protein>
<dbReference type="Gene3D" id="2.30.30.40">
    <property type="entry name" value="SH3 Domains"/>
    <property type="match status" value="1"/>
</dbReference>
<evidence type="ECO:0000313" key="6">
    <source>
        <dbReference type="Proteomes" id="UP000830375"/>
    </source>
</evidence>
<evidence type="ECO:0000256" key="1">
    <source>
        <dbReference type="ARBA" id="ARBA00004496"/>
    </source>
</evidence>
<dbReference type="InterPro" id="IPR035892">
    <property type="entry name" value="C2_domain_sf"/>
</dbReference>
<reference evidence="5 6" key="1">
    <citation type="submission" date="2022-01" db="EMBL/GenBank/DDBJ databases">
        <title>A high-quality chromosome-level genome assembly of rohu carp, Labeo rohita.</title>
        <authorList>
            <person name="Arick M.A. II"/>
            <person name="Hsu C.-Y."/>
            <person name="Magbanua Z."/>
            <person name="Pechanova O."/>
            <person name="Grover C."/>
            <person name="Miller E."/>
            <person name="Thrash A."/>
            <person name="Ezzel L."/>
            <person name="Alam S."/>
            <person name="Benzie J."/>
            <person name="Hamilton M."/>
            <person name="Karsi A."/>
            <person name="Lawrence M.L."/>
            <person name="Peterson D.G."/>
        </authorList>
    </citation>
    <scope>NUCLEOTIDE SEQUENCE [LARGE SCALE GENOMIC DNA]</scope>
    <source>
        <strain evidence="6">BAU-BD-2019</strain>
        <tissue evidence="5">Blood</tissue>
    </source>
</reference>
<dbReference type="InterPro" id="IPR056372">
    <property type="entry name" value="TPR_DOCK"/>
</dbReference>
<accession>A0ABQ8LDC8</accession>
<sequence length="586" mass="67626">MVQHGLPLEIGDTVQILEKCEGWYRGFITKNPNVKFETVIPTEDSVITEITMTLRDWGTMWKQLYMRNEGDLFHRLWHVMNEILELRQQVLVGHLTHDRLSDIKQHITARLDWGNEQLGLDLVPRRDFGMVDPDEISITELYRLMERRHRRREAPPQASMHHLFLQMKSMMSSNLGEELEVFFSVYDSREMRPISERFFVRLNKQGLPKSPEKTERQCTLFVDLGSSDLRKDVYVVAHIFRIGRMVAGEKKSVSNTQYKRPYGCAVISVADLLTADFKDDHLLKIYSCNAESEWYQIHDSIIRKVSSRYSHIGSNTGLNVSLQLLHGDMEQIRKDYMRLFTRNVSITKRLGFSDIIIPGEIRNDLYVTLERGEFEKGGKSVARNVEVTVYLLGGDGQLLKGLVCCGSGEPGVDEHRSFVLYHSNSPRWAEQIKLPIPLEMFHGTHLRFELRHCSTKEKGEKKLFGFSFCEETADLQDPARYLKLPFSKASLQPGNNQTIKNSKESFWIQSSLCSTKLTQNVPVDSAVDTMDTLFGILDESPQRYGLKVFDCLVHVINLLQDSKFQLFKPVMDNYIENHFAGALSYR</sequence>
<dbReference type="EMBL" id="JACTAM010000025">
    <property type="protein sequence ID" value="KAI2648329.1"/>
    <property type="molecule type" value="Genomic_DNA"/>
</dbReference>
<organism evidence="5 6">
    <name type="scientific">Labeo rohita</name>
    <name type="common">Indian major carp</name>
    <name type="synonym">Cyprinus rohita</name>
    <dbReference type="NCBI Taxonomy" id="84645"/>
    <lineage>
        <taxon>Eukaryota</taxon>
        <taxon>Metazoa</taxon>
        <taxon>Chordata</taxon>
        <taxon>Craniata</taxon>
        <taxon>Vertebrata</taxon>
        <taxon>Euteleostomi</taxon>
        <taxon>Actinopterygii</taxon>
        <taxon>Neopterygii</taxon>
        <taxon>Teleostei</taxon>
        <taxon>Ostariophysi</taxon>
        <taxon>Cypriniformes</taxon>
        <taxon>Cyprinidae</taxon>
        <taxon>Labeoninae</taxon>
        <taxon>Labeonini</taxon>
        <taxon>Labeo</taxon>
    </lineage>
</organism>
<dbReference type="InterPro" id="IPR032376">
    <property type="entry name" value="DOCK_N"/>
</dbReference>
<evidence type="ECO:0000256" key="3">
    <source>
        <dbReference type="PROSITE-ProRule" id="PRU00983"/>
    </source>
</evidence>
<dbReference type="PANTHER" id="PTHR45653:SF7">
    <property type="entry name" value="DEDICATOR OF CYTOKINESIS PROTEIN 4"/>
    <property type="match status" value="1"/>
</dbReference>
<comment type="similarity">
    <text evidence="3">Belongs to the DOCK family.</text>
</comment>
<evidence type="ECO:0000313" key="5">
    <source>
        <dbReference type="EMBL" id="KAI2648329.1"/>
    </source>
</evidence>
<comment type="subcellular location">
    <subcellularLocation>
        <location evidence="1">Cytoplasm</location>
    </subcellularLocation>
</comment>
<gene>
    <name evidence="5" type="ORF">H4Q32_018396</name>
</gene>
<dbReference type="InterPro" id="IPR027007">
    <property type="entry name" value="C2_DOCK-type_domain"/>
</dbReference>
<dbReference type="PANTHER" id="PTHR45653">
    <property type="entry name" value="DEDICATOR OF CYTOKINESIS"/>
    <property type="match status" value="1"/>
</dbReference>
<dbReference type="Pfam" id="PF14429">
    <property type="entry name" value="DOCK-C2"/>
    <property type="match status" value="1"/>
</dbReference>
<keyword evidence="6" id="KW-1185">Reference proteome</keyword>
<keyword evidence="2" id="KW-0963">Cytoplasm</keyword>
<name>A0ABQ8LDC8_LABRO</name>
<dbReference type="InterPro" id="IPR042455">
    <property type="entry name" value="DOCK_N_sub1"/>
</dbReference>